<evidence type="ECO:0000259" key="5">
    <source>
        <dbReference type="PROSITE" id="PS50211"/>
    </source>
</evidence>
<feature type="region of interest" description="Disordered" evidence="4">
    <location>
        <begin position="711"/>
        <end position="731"/>
    </location>
</feature>
<evidence type="ECO:0000313" key="8">
    <source>
        <dbReference type="Proteomes" id="UP000694387"/>
    </source>
</evidence>
<dbReference type="InterPro" id="IPR043153">
    <property type="entry name" value="DENN_C"/>
</dbReference>
<dbReference type="GO" id="GO:0005085">
    <property type="term" value="F:guanyl-nucleotide exchange factor activity"/>
    <property type="evidence" value="ECO:0007669"/>
    <property type="project" value="UniProtKB-KW"/>
</dbReference>
<dbReference type="InterPro" id="IPR051696">
    <property type="entry name" value="DENN_Domain_GEFs"/>
</dbReference>
<sequence length="1149" mass="129968">MIEDKGPRVADYFVVAGLTDVSKPLEEEIHFNDACHKVAKPKEPITDVSVVIKSLGEEVPRDYMCIDLTPTGLSADLNNGSLVGPQIYLCYRRGRDKPPLTDLGVLYDWKERLKQGCEIIQSTPYGRPANISGSTSSQRIYITYRRASENMTQNTLAVTDICIIIPSKGESPPHTFCKVDKNLNNSMWGPAVYLCYKKSVAKTNTISYKAGLICRYPQEDYESFSLPESVPLFCLPMGATIESWPPNSKYPLPVFSTFVLTGASAEKVYGAAIQFYEPYSEENLTEKQRLLLGLASSADGKSDSSKTIHTNKCICLLSHWPFFDAFRKFLTFLYRYSISGPHVLPIEKHISHFMHKVPFPSPQRPRILVQLSPHDNLILSQPVSSPLPLSGGKFSTLLQNLGPENAVTLLVFAVTEHKILIHSLRPSVLTSVTEALVSMIFPFHWPCPYVPLCPLALADVLSAPCPFIVGIDSRYFDLYDPPPDVSCVDLDTNTISQPGDKKNVAWKILPKKPCKNLMNTLNNLHQQLAKYGLMDLAMNDYDFNSGKRLHMIDLEIQEAFLCFMASILKGYRSYLRPITQAPSETATDATSLFALQAFLRSRDRSHQKFYNMMTKTQMFIRFIEECSFVSDKDASLAFFDDCVDKVDMDKNGEMRLIELDESFKSEHTVFVTPPEIPHLPNGEEPPLQYSYNGFPVLRNNLFERPEGFLQMQKSKLPSKSSSPGSPSPMFRRTKQEIKSAHKIAKRYSSIPQMWSRCLLRHCYGLWFICLPAYVKVCHSKVRALKTGYDVLKKMQSKKMDPPDEVCYRILMQLCGQYDQPVLAVRVLFEMQKAGIDPNAITYGYYNKAVLESTWPSRSRSGYFLWTKVRNVVLGVAQFKRALKKHDRGQPRGQVVKFARSASAALGFAGSDPGPGPGHGIHQAMLRRHPTQHNQKGPQPEYTTMYWGALGRRRRKKDWQQILVLISSCSRCRTCDCLVHDEEIMAGWTADDSNLNTTCPFCGNLFLPFLNIEIRDLRRPGKSLLIDQKQLCQNVQYFQWPGAPDPVTVPYLSPLVVWKELESLLENEGDHAITVADFVDHHPIVFWNLVWYFRRLDLPSNLPGLILSSEMGLLGPSCCSPSTISWSRLALHGTLLSDLSTLLYLLFRDH</sequence>
<dbReference type="InterPro" id="IPR005113">
    <property type="entry name" value="uDENN_dom"/>
</dbReference>
<feature type="compositionally biased region" description="Low complexity" evidence="4">
    <location>
        <begin position="713"/>
        <end position="728"/>
    </location>
</feature>
<reference evidence="7 8" key="1">
    <citation type="journal article" date="2020" name="Nat. Commun.">
        <title>Donkey genomes provide new insights into domestication and selection for coat color.</title>
        <authorList>
            <person name="Wang"/>
            <person name="C."/>
            <person name="Li"/>
            <person name="H."/>
            <person name="Guo"/>
            <person name="Y."/>
            <person name="Huang"/>
            <person name="J."/>
            <person name="Sun"/>
            <person name="Y."/>
            <person name="Min"/>
            <person name="J."/>
            <person name="Wang"/>
            <person name="J."/>
            <person name="Fang"/>
            <person name="X."/>
            <person name="Zhao"/>
            <person name="Z."/>
            <person name="Wang"/>
            <person name="S."/>
            <person name="Zhang"/>
            <person name="Y."/>
            <person name="Liu"/>
            <person name="Q."/>
            <person name="Jiang"/>
            <person name="Q."/>
            <person name="Wang"/>
            <person name="X."/>
            <person name="Guo"/>
            <person name="Y."/>
            <person name="Yang"/>
            <person name="C."/>
            <person name="Wang"/>
            <person name="Y."/>
            <person name="Tian"/>
            <person name="F."/>
            <person name="Zhuang"/>
            <person name="G."/>
            <person name="Fan"/>
            <person name="Y."/>
            <person name="Gao"/>
            <person name="Q."/>
            <person name="Li"/>
            <person name="Y."/>
            <person name="Ju"/>
            <person name="Z."/>
            <person name="Li"/>
            <person name="J."/>
            <person name="Li"/>
            <person name="R."/>
            <person name="Hou"/>
            <person name="M."/>
            <person name="Yang"/>
            <person name="G."/>
            <person name="Liu"/>
            <person name="G."/>
            <person name="Liu"/>
            <person name="W."/>
            <person name="Guo"/>
            <person name="J."/>
            <person name="Pan"/>
            <person name="S."/>
            <person name="Fan"/>
            <person name="G."/>
            <person name="Zhang"/>
            <person name="W."/>
            <person name="Zhang"/>
            <person name="R."/>
            <person name="Yu"/>
            <person name="J."/>
            <person name="Zhang"/>
            <person name="X."/>
            <person name="Yin"/>
            <person name="Q."/>
            <person name="Ji"/>
            <person name="C."/>
            <person name="Jin"/>
            <person name="Y."/>
            <person name="Yue"/>
            <person name="G."/>
            <person name="Liu"/>
            <person name="M."/>
            <person name="Xu"/>
            <person name="J."/>
            <person name="Liu"/>
            <person name="S."/>
            <person name="Jordana"/>
            <person name="J."/>
            <person name="Noce"/>
            <person name="A."/>
            <person name="Amills"/>
            <person name="M."/>
            <person name="Wu"/>
            <person name="D.D."/>
            <person name="Li"/>
            <person name="S."/>
            <person name="Zhou"/>
            <person name="X. and Zhong"/>
            <person name="J."/>
        </authorList>
    </citation>
    <scope>NUCLEOTIDE SEQUENCE [LARGE SCALE GENOMIC DNA]</scope>
</reference>
<feature type="domain" description="UDENN" evidence="5">
    <location>
        <begin position="192"/>
        <end position="635"/>
    </location>
</feature>
<dbReference type="InterPro" id="IPR005112">
    <property type="entry name" value="dDENN_dom"/>
</dbReference>
<dbReference type="InterPro" id="IPR001194">
    <property type="entry name" value="cDENN_dom"/>
</dbReference>
<name>A0A9L0JEU8_EQUAS</name>
<dbReference type="Gene3D" id="2.100.10.50">
    <property type="match status" value="1"/>
</dbReference>
<protein>
    <submittedName>
        <fullName evidence="7">DENN domain containing 4A</fullName>
    </submittedName>
</protein>
<dbReference type="GeneTree" id="ENSGT00940000155836"/>
<gene>
    <name evidence="7" type="primary">DENND4A</name>
</gene>
<organism evidence="7 8">
    <name type="scientific">Equus asinus</name>
    <name type="common">Donkey</name>
    <name type="synonym">Equus africanus asinus</name>
    <dbReference type="NCBI Taxonomy" id="9793"/>
    <lineage>
        <taxon>Eukaryota</taxon>
        <taxon>Metazoa</taxon>
        <taxon>Chordata</taxon>
        <taxon>Craniata</taxon>
        <taxon>Vertebrata</taxon>
        <taxon>Euteleostomi</taxon>
        <taxon>Mammalia</taxon>
        <taxon>Eutheria</taxon>
        <taxon>Laurasiatheria</taxon>
        <taxon>Perissodactyla</taxon>
        <taxon>Equidae</taxon>
        <taxon>Equus</taxon>
    </lineage>
</organism>
<proteinExistence type="predicted"/>
<evidence type="ECO:0000256" key="2">
    <source>
        <dbReference type="ARBA" id="ARBA00022658"/>
    </source>
</evidence>
<evidence type="ECO:0000256" key="3">
    <source>
        <dbReference type="PROSITE-ProRule" id="PRU00708"/>
    </source>
</evidence>
<dbReference type="FunFam" id="3.40.50.11500:FF:000003">
    <property type="entry name" value="DENN domain containing 4C"/>
    <property type="match status" value="1"/>
</dbReference>
<dbReference type="AlphaFoldDB" id="A0A9L0JEU8"/>
<dbReference type="InterPro" id="IPR011990">
    <property type="entry name" value="TPR-like_helical_dom_sf"/>
</dbReference>
<dbReference type="Pfam" id="PF10240">
    <property type="entry name" value="DUF2464"/>
    <property type="match status" value="1"/>
</dbReference>
<dbReference type="InterPro" id="IPR023341">
    <property type="entry name" value="MABP"/>
</dbReference>
<dbReference type="Gene3D" id="3.40.50.11500">
    <property type="match status" value="1"/>
</dbReference>
<dbReference type="Proteomes" id="UP000694387">
    <property type="component" value="Chromosome 2"/>
</dbReference>
<dbReference type="PANTHER" id="PTHR12296">
    <property type="entry name" value="DENN DOMAIN-CONTAINING PROTEIN 4"/>
    <property type="match status" value="1"/>
</dbReference>
<dbReference type="GO" id="GO:0005829">
    <property type="term" value="C:cytosol"/>
    <property type="evidence" value="ECO:0007669"/>
    <property type="project" value="UniProtKB-ARBA"/>
</dbReference>
<dbReference type="PANTHER" id="PTHR12296:SF16">
    <property type="entry name" value="C-MYC PROMOTER-BINDING PROTEIN"/>
    <property type="match status" value="1"/>
</dbReference>
<evidence type="ECO:0000313" key="7">
    <source>
        <dbReference type="Ensembl" id="ENSEASP00005050863.1"/>
    </source>
</evidence>
<dbReference type="SMART" id="SM00799">
    <property type="entry name" value="DENN"/>
    <property type="match status" value="1"/>
</dbReference>
<dbReference type="PROSITE" id="PS51498">
    <property type="entry name" value="MABP"/>
    <property type="match status" value="1"/>
</dbReference>
<keyword evidence="2" id="KW-0344">Guanine-nucleotide releasing factor</keyword>
<reference evidence="7" key="3">
    <citation type="submission" date="2025-09" db="UniProtKB">
        <authorList>
            <consortium name="Ensembl"/>
        </authorList>
    </citation>
    <scope>IDENTIFICATION</scope>
</reference>
<dbReference type="Pfam" id="PF03456">
    <property type="entry name" value="uDENN"/>
    <property type="match status" value="1"/>
</dbReference>
<dbReference type="Pfam" id="PF03455">
    <property type="entry name" value="dDENN"/>
    <property type="match status" value="1"/>
</dbReference>
<evidence type="ECO:0000259" key="6">
    <source>
        <dbReference type="PROSITE" id="PS51498"/>
    </source>
</evidence>
<dbReference type="InterPro" id="IPR002885">
    <property type="entry name" value="PPR_rpt"/>
</dbReference>
<feature type="domain" description="MABP" evidence="6">
    <location>
        <begin position="42"/>
        <end position="200"/>
    </location>
</feature>
<keyword evidence="1" id="KW-0597">Phosphoprotein</keyword>
<evidence type="ECO:0000256" key="1">
    <source>
        <dbReference type="ARBA" id="ARBA00022553"/>
    </source>
</evidence>
<dbReference type="PROSITE" id="PS51375">
    <property type="entry name" value="PPR"/>
    <property type="match status" value="1"/>
</dbReference>
<dbReference type="GO" id="GO:0032483">
    <property type="term" value="P:regulation of Rab protein signal transduction"/>
    <property type="evidence" value="ECO:0007669"/>
    <property type="project" value="TreeGrafter"/>
</dbReference>
<dbReference type="GO" id="GO:0000813">
    <property type="term" value="C:ESCRT I complex"/>
    <property type="evidence" value="ECO:0007669"/>
    <property type="project" value="InterPro"/>
</dbReference>
<dbReference type="SMART" id="SM00800">
    <property type="entry name" value="uDENN"/>
    <property type="match status" value="1"/>
</dbReference>
<feature type="repeat" description="PPR" evidence="3">
    <location>
        <begin position="803"/>
        <end position="837"/>
    </location>
</feature>
<dbReference type="InterPro" id="IPR018798">
    <property type="entry name" value="MVB12A/B"/>
</dbReference>
<dbReference type="PROSITE" id="PS50211">
    <property type="entry name" value="DENN"/>
    <property type="match status" value="1"/>
</dbReference>
<accession>A0A9L0JEU8</accession>
<dbReference type="Pfam" id="PF02141">
    <property type="entry name" value="DENN"/>
    <property type="match status" value="1"/>
</dbReference>
<dbReference type="SMART" id="SM00801">
    <property type="entry name" value="dDENN"/>
    <property type="match status" value="1"/>
</dbReference>
<dbReference type="Ensembl" id="ENSEAST00005045693.1">
    <property type="protein sequence ID" value="ENSEASP00005050863.1"/>
    <property type="gene ID" value="ENSEASG00005006437.2"/>
</dbReference>
<dbReference type="InterPro" id="IPR037516">
    <property type="entry name" value="Tripartite_DENN"/>
</dbReference>
<keyword evidence="8" id="KW-1185">Reference proteome</keyword>
<dbReference type="NCBIfam" id="TIGR00756">
    <property type="entry name" value="PPR"/>
    <property type="match status" value="1"/>
</dbReference>
<dbReference type="FunFam" id="1.25.40.10:FF:000042">
    <property type="entry name" value="C-myc promoter-binding protein isoform X1"/>
    <property type="match status" value="1"/>
</dbReference>
<dbReference type="FunFam" id="2.100.10.50:FF:000001">
    <property type="entry name" value="DENN domain containing 4C"/>
    <property type="match status" value="1"/>
</dbReference>
<evidence type="ECO:0000256" key="4">
    <source>
        <dbReference type="SAM" id="MobiDB-lite"/>
    </source>
</evidence>
<reference evidence="7" key="2">
    <citation type="submission" date="2025-08" db="UniProtKB">
        <authorList>
            <consortium name="Ensembl"/>
        </authorList>
    </citation>
    <scope>IDENTIFICATION</scope>
</reference>
<dbReference type="Gene3D" id="1.25.40.10">
    <property type="entry name" value="Tetratricopeptide repeat domain"/>
    <property type="match status" value="1"/>
</dbReference>